<feature type="domain" description="GmrSD restriction endonucleases N-terminal" evidence="1">
    <location>
        <begin position="12"/>
        <end position="215"/>
    </location>
</feature>
<protein>
    <recommendedName>
        <fullName evidence="1">GmrSD restriction endonucleases N-terminal domain-containing protein</fullName>
    </recommendedName>
</protein>
<dbReference type="STRING" id="742742.HMPREF9452_01533"/>
<dbReference type="InterPro" id="IPR004919">
    <property type="entry name" value="GmrSD_N"/>
</dbReference>
<dbReference type="PATRIC" id="fig|742742.3.peg.1513"/>
<dbReference type="OrthoDB" id="9787127at2"/>
<comment type="caution">
    <text evidence="2">The sequence shown here is derived from an EMBL/GenBank/DDBJ whole genome shotgun (WGS) entry which is preliminary data.</text>
</comment>
<proteinExistence type="predicted"/>
<organism evidence="2 3">
    <name type="scientific">Collinsella tanakaei YIT 12063</name>
    <dbReference type="NCBI Taxonomy" id="742742"/>
    <lineage>
        <taxon>Bacteria</taxon>
        <taxon>Bacillati</taxon>
        <taxon>Actinomycetota</taxon>
        <taxon>Coriobacteriia</taxon>
        <taxon>Coriobacteriales</taxon>
        <taxon>Coriobacteriaceae</taxon>
        <taxon>Collinsella</taxon>
    </lineage>
</organism>
<dbReference type="Pfam" id="PF03235">
    <property type="entry name" value="GmrSD_N"/>
    <property type="match status" value="1"/>
</dbReference>
<accession>G1WJM0</accession>
<dbReference type="EMBL" id="ADLS01000019">
    <property type="protein sequence ID" value="EGX70086.1"/>
    <property type="molecule type" value="Genomic_DNA"/>
</dbReference>
<evidence type="ECO:0000313" key="3">
    <source>
        <dbReference type="Proteomes" id="UP000004830"/>
    </source>
</evidence>
<dbReference type="PANTHER" id="PTHR35149:SF2">
    <property type="entry name" value="DUF262 DOMAIN-CONTAINING PROTEIN"/>
    <property type="match status" value="1"/>
</dbReference>
<evidence type="ECO:0000259" key="1">
    <source>
        <dbReference type="Pfam" id="PF03235"/>
    </source>
</evidence>
<reference evidence="2 3" key="1">
    <citation type="submission" date="2011-06" db="EMBL/GenBank/DDBJ databases">
        <title>The Genome Sequence of Collinsella tanakaei YIT 12063.</title>
        <authorList>
            <consortium name="The Broad Institute Genome Sequencing Platform"/>
            <person name="Earl A."/>
            <person name="Ward D."/>
            <person name="Feldgarden M."/>
            <person name="Gevers D."/>
            <person name="Morotomi M."/>
            <person name="Young S.K."/>
            <person name="Zeng Q."/>
            <person name="Gargeya S."/>
            <person name="Fitzgerald M."/>
            <person name="Haas B."/>
            <person name="Abouelleil A."/>
            <person name="Alvarado L."/>
            <person name="Arachchi H.M."/>
            <person name="Berlin A."/>
            <person name="Brown A."/>
            <person name="Chapman S.B."/>
            <person name="Chen Z."/>
            <person name="Dunbar C."/>
            <person name="Freedman E."/>
            <person name="Gearin G."/>
            <person name="Gellesch M."/>
            <person name="Goldberg J."/>
            <person name="Griggs A."/>
            <person name="Gujja S."/>
            <person name="Heiman D."/>
            <person name="Howarth C."/>
            <person name="Larson L."/>
            <person name="Lui A."/>
            <person name="MacDonald P.J.P."/>
            <person name="Mehta T."/>
            <person name="Montmayeur A."/>
            <person name="Murphy C."/>
            <person name="Neiman D."/>
            <person name="Pearson M."/>
            <person name="Priest M."/>
            <person name="Roberts A."/>
            <person name="Saif S."/>
            <person name="Shea T."/>
            <person name="Shenoy N."/>
            <person name="Sisk P."/>
            <person name="Stolte C."/>
            <person name="Sykes S."/>
            <person name="Wortman J."/>
            <person name="Nusbaum C."/>
            <person name="Birren B."/>
        </authorList>
    </citation>
    <scope>NUCLEOTIDE SEQUENCE [LARGE SCALE GENOMIC DNA]</scope>
    <source>
        <strain evidence="2 3">YIT 12063</strain>
    </source>
</reference>
<name>G1WJM0_9ACTN</name>
<dbReference type="PANTHER" id="PTHR35149">
    <property type="entry name" value="SLL5132 PROTEIN"/>
    <property type="match status" value="1"/>
</dbReference>
<evidence type="ECO:0000313" key="2">
    <source>
        <dbReference type="EMBL" id="EGX70086.1"/>
    </source>
</evidence>
<keyword evidence="3" id="KW-1185">Reference proteome</keyword>
<dbReference type="HOGENOM" id="CLU_474635_0_0_11"/>
<dbReference type="Proteomes" id="UP000004830">
    <property type="component" value="Unassembled WGS sequence"/>
</dbReference>
<gene>
    <name evidence="2" type="ORF">HMPREF9452_01533</name>
</gene>
<dbReference type="GeneID" id="62759232"/>
<dbReference type="AlphaFoldDB" id="G1WJM0"/>
<dbReference type="eggNOG" id="COG1479">
    <property type="taxonomic scope" value="Bacteria"/>
</dbReference>
<sequence>MSNYRIETINFEDLENQMTIPTYQRPLVWSKSQKAAFIDNISRGFPFGSLLLYKYDNAEQYSLIDGQQRFSTLREYQRHPEEYFPIESNSAKQIDSLMALSGAAQQSEDARTKLRNQFISAIKEMLHLHATKRNLPGSYLAQQIKEIYPACSDGHMLEIVDIQVELITALDKYVNLSTLQIPCVFFTGDKSELPEVFANVNLGGRKLTKYQVFAAQWNRYQVQLSPEPYSDDILERTISRYEALTEDRDGLEIEDFSAEEMRRERIVTLPEFCHALGELVISRCRACWPDKAAEQDDTVDTIGYNTLAIVFGLRPQEIAGKKEGPQGLPDVFANAGFEDSPTATEHLVKCMLAEYDEINGRFAKFLKKPGSKEAYETSKSSGQLQFLSFFAALWFARYGAIRSTDFESLPDYKKKGYNETTRNLFRCFILDMLTNQWKGSGDSRLGNYIDGTLSYATSAAFSRAKLEIATQSYLDSIENNESINVDPIAKTLLTVLASCNPQAYSESAYDIEHLISRETLRNKTSGQYAYKTYKLPGGNLGNIAYLSSAENRAKGSTTLPASKGELFTFNGEREFVYNGQDLRDADLDLKNGNPAAAKKFLHERAQIMLDKLVEILAKD</sequence>
<dbReference type="RefSeq" id="WP_009141567.1">
    <property type="nucleotide sequence ID" value="NZ_JH126470.1"/>
</dbReference>